<evidence type="ECO:0000256" key="3">
    <source>
        <dbReference type="ARBA" id="ARBA00022525"/>
    </source>
</evidence>
<dbReference type="GO" id="GO:0006644">
    <property type="term" value="P:phospholipid metabolic process"/>
    <property type="evidence" value="ECO:0007669"/>
    <property type="project" value="InterPro"/>
</dbReference>
<evidence type="ECO:0000256" key="5">
    <source>
        <dbReference type="PIRSR" id="PIRSR601211-2"/>
    </source>
</evidence>
<dbReference type="GO" id="GO:0005509">
    <property type="term" value="F:calcium ion binding"/>
    <property type="evidence" value="ECO:0007669"/>
    <property type="project" value="InterPro"/>
</dbReference>
<dbReference type="EMBL" id="KN125163">
    <property type="protein sequence ID" value="KFO19181.1"/>
    <property type="molecule type" value="Genomic_DNA"/>
</dbReference>
<keyword evidence="11" id="KW-1185">Reference proteome</keyword>
<protein>
    <recommendedName>
        <fullName evidence="8">Phospholipase A2</fullName>
        <ecNumber evidence="8">3.1.1.4</ecNumber>
    </recommendedName>
</protein>
<feature type="binding site" evidence="5">
    <location>
        <position position="66"/>
    </location>
    <ligand>
        <name>Ca(2+)</name>
        <dbReference type="ChEBI" id="CHEBI:29108"/>
    </ligand>
</feature>
<gene>
    <name evidence="10" type="ORF">H920_19475</name>
</gene>
<evidence type="ECO:0000256" key="4">
    <source>
        <dbReference type="ARBA" id="ARBA00023157"/>
    </source>
</evidence>
<dbReference type="EC" id="3.1.1.4" evidence="8"/>
<dbReference type="GO" id="GO:0005576">
    <property type="term" value="C:extracellular region"/>
    <property type="evidence" value="ECO:0007669"/>
    <property type="project" value="UniProtKB-SubCell"/>
</dbReference>
<keyword evidence="8" id="KW-0378">Hydrolase</keyword>
<evidence type="ECO:0000256" key="8">
    <source>
        <dbReference type="RuleBase" id="RU361236"/>
    </source>
</evidence>
<comment type="subcellular location">
    <subcellularLocation>
        <location evidence="1 8">Secreted</location>
    </subcellularLocation>
</comment>
<proteinExistence type="inferred from homology"/>
<dbReference type="SMART" id="SM00085">
    <property type="entry name" value="PA2c"/>
    <property type="match status" value="1"/>
</dbReference>
<dbReference type="PANTHER" id="PTHR11716:SF56">
    <property type="entry name" value="GROUP IIE SECRETORY PHOSPHOLIPASE A2"/>
    <property type="match status" value="1"/>
</dbReference>
<keyword evidence="3 8" id="KW-0964">Secreted</keyword>
<comment type="cofactor">
    <cofactor evidence="5">
        <name>Ca(2+)</name>
        <dbReference type="ChEBI" id="CHEBI:29108"/>
    </cofactor>
    <text evidence="5">Binds 1 Ca(2+) ion per subunit.</text>
</comment>
<organism evidence="10 11">
    <name type="scientific">Fukomys damarensis</name>
    <name type="common">Damaraland mole rat</name>
    <name type="synonym">Cryptomys damarensis</name>
    <dbReference type="NCBI Taxonomy" id="885580"/>
    <lineage>
        <taxon>Eukaryota</taxon>
        <taxon>Metazoa</taxon>
        <taxon>Chordata</taxon>
        <taxon>Craniata</taxon>
        <taxon>Vertebrata</taxon>
        <taxon>Euteleostomi</taxon>
        <taxon>Mammalia</taxon>
        <taxon>Eutheria</taxon>
        <taxon>Euarchontoglires</taxon>
        <taxon>Glires</taxon>
        <taxon>Rodentia</taxon>
        <taxon>Hystricomorpha</taxon>
        <taxon>Bathyergidae</taxon>
        <taxon>Fukomys</taxon>
    </lineage>
</organism>
<comment type="catalytic activity">
    <reaction evidence="8">
        <text>a 1,2-diacyl-sn-glycero-3-phosphocholine + H2O = a 1-acyl-sn-glycero-3-phosphocholine + a fatty acid + H(+)</text>
        <dbReference type="Rhea" id="RHEA:15801"/>
        <dbReference type="ChEBI" id="CHEBI:15377"/>
        <dbReference type="ChEBI" id="CHEBI:15378"/>
        <dbReference type="ChEBI" id="CHEBI:28868"/>
        <dbReference type="ChEBI" id="CHEBI:57643"/>
        <dbReference type="ChEBI" id="CHEBI:58168"/>
        <dbReference type="EC" id="3.1.1.4"/>
    </reaction>
</comment>
<reference evidence="10 11" key="1">
    <citation type="submission" date="2013-11" db="EMBL/GenBank/DDBJ databases">
        <title>The Damaraland mole rat (Fukomys damarensis) genome and evolution of African mole rats.</title>
        <authorList>
            <person name="Gladyshev V.N."/>
            <person name="Fang X."/>
        </authorList>
    </citation>
    <scope>NUCLEOTIDE SEQUENCE [LARGE SCALE GENOMIC DNA]</scope>
    <source>
        <tissue evidence="10">Liver</tissue>
    </source>
</reference>
<dbReference type="SUPFAM" id="SSF48619">
    <property type="entry name" value="Phospholipase A2, PLA2"/>
    <property type="match status" value="1"/>
</dbReference>
<comment type="similarity">
    <text evidence="2 7">Belongs to the phospholipase A2 family.</text>
</comment>
<dbReference type="InterPro" id="IPR036444">
    <property type="entry name" value="PLipase_A2_dom_sf"/>
</dbReference>
<keyword evidence="5 8" id="KW-0106">Calcium</keyword>
<dbReference type="InterPro" id="IPR001211">
    <property type="entry name" value="PLA2"/>
</dbReference>
<feature type="signal peptide" evidence="8">
    <location>
        <begin position="1"/>
        <end position="19"/>
    </location>
</feature>
<feature type="domain" description="Phospholipase A2-like central" evidence="9">
    <location>
        <begin position="20"/>
        <end position="189"/>
    </location>
</feature>
<name>A0A091D8P2_FUKDA</name>
<evidence type="ECO:0000256" key="2">
    <source>
        <dbReference type="ARBA" id="ARBA00007056"/>
    </source>
</evidence>
<evidence type="ECO:0000259" key="9">
    <source>
        <dbReference type="SMART" id="SM00085"/>
    </source>
</evidence>
<dbReference type="PROSITE" id="PS00118">
    <property type="entry name" value="PA2_HIS"/>
    <property type="match status" value="1"/>
</dbReference>
<dbReference type="AlphaFoldDB" id="A0A091D8P2"/>
<dbReference type="Proteomes" id="UP000028990">
    <property type="component" value="Unassembled WGS sequence"/>
</dbReference>
<accession>A0A091D8P2</accession>
<keyword evidence="8" id="KW-0732">Signal</keyword>
<evidence type="ECO:0000313" key="10">
    <source>
        <dbReference type="EMBL" id="KFO19181.1"/>
    </source>
</evidence>
<keyword evidence="8" id="KW-0443">Lipid metabolism</keyword>
<dbReference type="GO" id="GO:0016042">
    <property type="term" value="P:lipid catabolic process"/>
    <property type="evidence" value="ECO:0007669"/>
    <property type="project" value="InterPro"/>
</dbReference>
<sequence length="202" mass="22108">MKPPPVLTFLCVLAALASGNLVQFGIMIEKMTGKSALQYNDYGCYCGLGGAHRPVDQTDWCCHAHDCCYGRVEKLGCEPKLEKYLFSVSQGSIVCVPDASPKSRDSYECGVGDGVKIRDPPASRSRPICVGEREARTSIHKSLTLSHAAGRTTCQRQTCECDKEAALCFRQNLDTFDHKYVNYPNKLCTGPTPPCPSPRPSL</sequence>
<dbReference type="CDD" id="cd00125">
    <property type="entry name" value="PLA2c"/>
    <property type="match status" value="1"/>
</dbReference>
<dbReference type="InterPro" id="IPR033113">
    <property type="entry name" value="PLA2_histidine"/>
</dbReference>
<dbReference type="GO" id="GO:0005543">
    <property type="term" value="F:phospholipid binding"/>
    <property type="evidence" value="ECO:0007669"/>
    <property type="project" value="TreeGrafter"/>
</dbReference>
<dbReference type="PANTHER" id="PTHR11716">
    <property type="entry name" value="PHOSPHOLIPASE A2 FAMILY MEMBER"/>
    <property type="match status" value="1"/>
</dbReference>
<dbReference type="Pfam" id="PF00068">
    <property type="entry name" value="Phospholip_A2_1"/>
    <property type="match status" value="1"/>
</dbReference>
<dbReference type="GO" id="GO:0047498">
    <property type="term" value="F:calcium-dependent phospholipase A2 activity"/>
    <property type="evidence" value="ECO:0007669"/>
    <property type="project" value="TreeGrafter"/>
</dbReference>
<feature type="binding site" evidence="5">
    <location>
        <position position="47"/>
    </location>
    <ligand>
        <name>Ca(2+)</name>
        <dbReference type="ChEBI" id="CHEBI:29108"/>
    </ligand>
</feature>
<keyword evidence="4 6" id="KW-1015">Disulfide bond</keyword>
<evidence type="ECO:0000313" key="11">
    <source>
        <dbReference type="Proteomes" id="UP000028990"/>
    </source>
</evidence>
<keyword evidence="5" id="KW-0479">Metal-binding</keyword>
<dbReference type="PRINTS" id="PR00389">
    <property type="entry name" value="PHPHLIPASEA2"/>
</dbReference>
<dbReference type="Gene3D" id="1.20.90.10">
    <property type="entry name" value="Phospholipase A2 domain"/>
    <property type="match status" value="2"/>
</dbReference>
<dbReference type="GO" id="GO:0050482">
    <property type="term" value="P:arachidonate secretion"/>
    <property type="evidence" value="ECO:0007669"/>
    <property type="project" value="InterPro"/>
</dbReference>
<feature type="binding site" evidence="5">
    <location>
        <position position="45"/>
    </location>
    <ligand>
        <name>Ca(2+)</name>
        <dbReference type="ChEBI" id="CHEBI:29108"/>
    </ligand>
</feature>
<evidence type="ECO:0000256" key="1">
    <source>
        <dbReference type="ARBA" id="ARBA00004613"/>
    </source>
</evidence>
<dbReference type="InterPro" id="IPR016090">
    <property type="entry name" value="PLA2-like_dom"/>
</dbReference>
<feature type="chain" id="PRO_5001387143" description="Phospholipase A2" evidence="8">
    <location>
        <begin position="20"/>
        <end position="202"/>
    </location>
</feature>
<feature type="disulfide bond" evidence="6">
    <location>
        <begin position="46"/>
        <end position="62"/>
    </location>
</feature>
<evidence type="ECO:0000256" key="6">
    <source>
        <dbReference type="PIRSR" id="PIRSR601211-3"/>
    </source>
</evidence>
<feature type="binding site" evidence="5">
    <location>
        <position position="49"/>
    </location>
    <ligand>
        <name>Ca(2+)</name>
        <dbReference type="ChEBI" id="CHEBI:29108"/>
    </ligand>
</feature>
<evidence type="ECO:0000256" key="7">
    <source>
        <dbReference type="RuleBase" id="RU003654"/>
    </source>
</evidence>